<dbReference type="PIRSF" id="PIRSF019271">
    <property type="entry name" value="Acid_Ptase_C"/>
    <property type="match status" value="1"/>
</dbReference>
<gene>
    <name evidence="2" type="ORF">OQ287_01805</name>
</gene>
<dbReference type="SFLD" id="SFLDG01125">
    <property type="entry name" value="C1.1:_Acid_Phosphatase_Like"/>
    <property type="match status" value="1"/>
</dbReference>
<dbReference type="Proteomes" id="UP001165678">
    <property type="component" value="Unassembled WGS sequence"/>
</dbReference>
<dbReference type="SFLD" id="SFLDS00003">
    <property type="entry name" value="Haloacid_Dehalogenase"/>
    <property type="match status" value="1"/>
</dbReference>
<dbReference type="InterPro" id="IPR005519">
    <property type="entry name" value="Acid_phosphat_B-like"/>
</dbReference>
<comment type="caution">
    <text evidence="2">The sequence shown here is derived from an EMBL/GenBank/DDBJ whole genome shotgun (WGS) entry which is preliminary data.</text>
</comment>
<evidence type="ECO:0000256" key="1">
    <source>
        <dbReference type="ARBA" id="ARBA00022729"/>
    </source>
</evidence>
<sequence>MVSVSLARYVGVIGCATVLGLGAGAAMAQKQDPVAAQLCEPMAYRMGLHYQQSAEVAALQRQSYVLASLRLDQALAAHPDTDNLAIITDLDETVLDNSALLVRDMERCHDYTTWDTWHDWEKEGVPTLIPGALAFLEKADRAGVSIYYISDRSDENKSDTIATLDRLGLPQTSEDHVLLLGPPKAERRASVLKDHTVIMQLGDTLHDFSDRFAGTTPAQDHQQVQRSADHFGHDWIMLPNAAYGHWSDSDLKTWQEKSHQ</sequence>
<name>A0AA42CSV9_9GAMM</name>
<dbReference type="Gene3D" id="3.40.50.1000">
    <property type="entry name" value="HAD superfamily/HAD-like"/>
    <property type="match status" value="1"/>
</dbReference>
<evidence type="ECO:0000313" key="2">
    <source>
        <dbReference type="EMBL" id="MCX2522967.1"/>
    </source>
</evidence>
<proteinExistence type="predicted"/>
<dbReference type="RefSeq" id="WP_265895387.1">
    <property type="nucleotide sequence ID" value="NZ_JAPIVE010000001.1"/>
</dbReference>
<dbReference type="AlphaFoldDB" id="A0AA42CSV9"/>
<dbReference type="Pfam" id="PF03767">
    <property type="entry name" value="Acid_phosphat_B"/>
    <property type="match status" value="1"/>
</dbReference>
<organism evidence="2 3">
    <name type="scientific">Larsenimonas rhizosphaerae</name>
    <dbReference type="NCBI Taxonomy" id="2944682"/>
    <lineage>
        <taxon>Bacteria</taxon>
        <taxon>Pseudomonadati</taxon>
        <taxon>Pseudomonadota</taxon>
        <taxon>Gammaproteobacteria</taxon>
        <taxon>Oceanospirillales</taxon>
        <taxon>Halomonadaceae</taxon>
        <taxon>Larsenimonas</taxon>
    </lineage>
</organism>
<dbReference type="InterPro" id="IPR023214">
    <property type="entry name" value="HAD_sf"/>
</dbReference>
<dbReference type="GO" id="GO:0009279">
    <property type="term" value="C:cell outer membrane"/>
    <property type="evidence" value="ECO:0007669"/>
    <property type="project" value="InterPro"/>
</dbReference>
<dbReference type="SUPFAM" id="SSF56784">
    <property type="entry name" value="HAD-like"/>
    <property type="match status" value="1"/>
</dbReference>
<keyword evidence="1" id="KW-0732">Signal</keyword>
<dbReference type="EMBL" id="JAPIVE010000001">
    <property type="protein sequence ID" value="MCX2522967.1"/>
    <property type="molecule type" value="Genomic_DNA"/>
</dbReference>
<dbReference type="InterPro" id="IPR006423">
    <property type="entry name" value="Lipo_e_P4"/>
</dbReference>
<keyword evidence="3" id="KW-1185">Reference proteome</keyword>
<dbReference type="PANTHER" id="PTHR31284:SF10">
    <property type="entry name" value="ACID PHOSPHATASE-LIKE PROTEIN"/>
    <property type="match status" value="1"/>
</dbReference>
<dbReference type="InterPro" id="IPR036412">
    <property type="entry name" value="HAD-like_sf"/>
</dbReference>
<protein>
    <submittedName>
        <fullName evidence="2">5'-nucleotidase</fullName>
    </submittedName>
</protein>
<dbReference type="PANTHER" id="PTHR31284">
    <property type="entry name" value="ACID PHOSPHATASE-LIKE PROTEIN"/>
    <property type="match status" value="1"/>
</dbReference>
<accession>A0AA42CSV9</accession>
<evidence type="ECO:0000313" key="3">
    <source>
        <dbReference type="Proteomes" id="UP001165678"/>
    </source>
</evidence>
<reference evidence="2" key="1">
    <citation type="submission" date="2022-11" db="EMBL/GenBank/DDBJ databases">
        <title>Larsenimonas rhizosphaerae sp. nov., isolated from a tidal mudflat.</title>
        <authorList>
            <person name="Lee S.D."/>
            <person name="Kim I.S."/>
        </authorList>
    </citation>
    <scope>NUCLEOTIDE SEQUENCE</scope>
    <source>
        <strain evidence="2">GH2-1</strain>
    </source>
</reference>